<dbReference type="InterPro" id="IPR003646">
    <property type="entry name" value="SH3-like_bac-type"/>
</dbReference>
<feature type="compositionally biased region" description="Acidic residues" evidence="1">
    <location>
        <begin position="335"/>
        <end position="357"/>
    </location>
</feature>
<feature type="compositionally biased region" description="Low complexity" evidence="1">
    <location>
        <begin position="158"/>
        <end position="185"/>
    </location>
</feature>
<feature type="domain" description="SH3b" evidence="4">
    <location>
        <begin position="85"/>
        <end position="158"/>
    </location>
</feature>
<feature type="region of interest" description="Disordered" evidence="1">
    <location>
        <begin position="99"/>
        <end position="118"/>
    </location>
</feature>
<feature type="compositionally biased region" description="Acidic residues" evidence="1">
    <location>
        <begin position="272"/>
        <end position="309"/>
    </location>
</feature>
<feature type="compositionally biased region" description="Polar residues" evidence="1">
    <location>
        <begin position="37"/>
        <end position="48"/>
    </location>
</feature>
<feature type="transmembrane region" description="Helical" evidence="2">
    <location>
        <begin position="243"/>
        <end position="264"/>
    </location>
</feature>
<feature type="compositionally biased region" description="Polar residues" evidence="1">
    <location>
        <begin position="104"/>
        <end position="115"/>
    </location>
</feature>
<evidence type="ECO:0000256" key="3">
    <source>
        <dbReference type="SAM" id="SignalP"/>
    </source>
</evidence>
<evidence type="ECO:0000259" key="4">
    <source>
        <dbReference type="PROSITE" id="PS51781"/>
    </source>
</evidence>
<keyword evidence="3" id="KW-0732">Signal</keyword>
<name>A0A9D2QHC0_9FIRM</name>
<evidence type="ECO:0000313" key="5">
    <source>
        <dbReference type="EMBL" id="HJC86590.1"/>
    </source>
</evidence>
<feature type="chain" id="PRO_5038669540" evidence="3">
    <location>
        <begin position="27"/>
        <end position="400"/>
    </location>
</feature>
<evidence type="ECO:0000256" key="2">
    <source>
        <dbReference type="SAM" id="Phobius"/>
    </source>
</evidence>
<proteinExistence type="predicted"/>
<dbReference type="PROSITE" id="PS51781">
    <property type="entry name" value="SH3B"/>
    <property type="match status" value="1"/>
</dbReference>
<reference evidence="5" key="1">
    <citation type="journal article" date="2021" name="PeerJ">
        <title>Extensive microbial diversity within the chicken gut microbiome revealed by metagenomics and culture.</title>
        <authorList>
            <person name="Gilroy R."/>
            <person name="Ravi A."/>
            <person name="Getino M."/>
            <person name="Pursley I."/>
            <person name="Horton D.L."/>
            <person name="Alikhan N.F."/>
            <person name="Baker D."/>
            <person name="Gharbi K."/>
            <person name="Hall N."/>
            <person name="Watson M."/>
            <person name="Adriaenssens E.M."/>
            <person name="Foster-Nyarko E."/>
            <person name="Jarju S."/>
            <person name="Secka A."/>
            <person name="Antonio M."/>
            <person name="Oren A."/>
            <person name="Chaudhuri R.R."/>
            <person name="La Ragione R."/>
            <person name="Hildebrand F."/>
            <person name="Pallen M.J."/>
        </authorList>
    </citation>
    <scope>NUCLEOTIDE SEQUENCE</scope>
    <source>
        <strain evidence="5">ChiBcec1-1630</strain>
    </source>
</reference>
<feature type="signal peptide" evidence="3">
    <location>
        <begin position="1"/>
        <end position="26"/>
    </location>
</feature>
<keyword evidence="2" id="KW-0472">Membrane</keyword>
<keyword evidence="2" id="KW-1133">Transmembrane helix</keyword>
<feature type="compositionally biased region" description="Basic residues" evidence="1">
    <location>
        <begin position="313"/>
        <end position="331"/>
    </location>
</feature>
<organism evidence="5 6">
    <name type="scientific">Candidatus Eisenbergiella intestinigallinarum</name>
    <dbReference type="NCBI Taxonomy" id="2838549"/>
    <lineage>
        <taxon>Bacteria</taxon>
        <taxon>Bacillati</taxon>
        <taxon>Bacillota</taxon>
        <taxon>Clostridia</taxon>
        <taxon>Lachnospirales</taxon>
        <taxon>Lachnospiraceae</taxon>
        <taxon>Eisenbergiella</taxon>
    </lineage>
</organism>
<feature type="compositionally biased region" description="Acidic residues" evidence="1">
    <location>
        <begin position="385"/>
        <end position="400"/>
    </location>
</feature>
<gene>
    <name evidence="5" type="ORF">H9926_01050</name>
</gene>
<dbReference type="Proteomes" id="UP000823922">
    <property type="component" value="Unassembled WGS sequence"/>
</dbReference>
<dbReference type="Gene3D" id="2.30.30.40">
    <property type="entry name" value="SH3 Domains"/>
    <property type="match status" value="1"/>
</dbReference>
<evidence type="ECO:0000256" key="1">
    <source>
        <dbReference type="SAM" id="MobiDB-lite"/>
    </source>
</evidence>
<dbReference type="EMBL" id="DWVS01000025">
    <property type="protein sequence ID" value="HJC86590.1"/>
    <property type="molecule type" value="Genomic_DNA"/>
</dbReference>
<protein>
    <submittedName>
        <fullName evidence="5">SH3 domain-containing protein</fullName>
    </submittedName>
</protein>
<reference evidence="5" key="2">
    <citation type="submission" date="2021-04" db="EMBL/GenBank/DDBJ databases">
        <authorList>
            <person name="Gilroy R."/>
        </authorList>
    </citation>
    <scope>NUCLEOTIDE SEQUENCE</scope>
    <source>
        <strain evidence="5">ChiBcec1-1630</strain>
    </source>
</reference>
<keyword evidence="2" id="KW-0812">Transmembrane</keyword>
<feature type="region of interest" description="Disordered" evidence="1">
    <location>
        <begin position="158"/>
        <end position="187"/>
    </location>
</feature>
<evidence type="ECO:0000313" key="6">
    <source>
        <dbReference type="Proteomes" id="UP000823922"/>
    </source>
</evidence>
<feature type="region of interest" description="Disordered" evidence="1">
    <location>
        <begin position="37"/>
        <end position="69"/>
    </location>
</feature>
<accession>A0A9D2QHC0</accession>
<sequence>MNRIKSGRKKRSLRIAAVLTAMALCAGMWGQSGLVSRASNSLGSQTGQETGGDAQEEAPAESTDGGEDVESQIVDENTEDLSGTSTAARVRVVPASARLRGEASTDSEQVGSLSSGDEIDVVGETTGSDGNLWYQVSGDVNGETVSGYIRSDLVEVTQTAQAETPAETTSETPSETPSETESVSTDEYSVSYADDGTGTGVSDWYLNDNVNGTRYKISDLLNAQQTNESNIAVMEEQTGNMRMIIIILAVIIALLVIVVTILIFRLRNSYEDDGYDADDYDDEDEDDDRYEDEEEDEEDDEDEEDEDDDYVPRRRRGAVRRPARSRKPSRRSRYEEEDEDEEEEDDDRYEDEEEEDEPPRRSSRQSGRARSQRGQKNYRPKDFLDVDEDDDLDFEFLDLK</sequence>
<comment type="caution">
    <text evidence="5">The sequence shown here is derived from an EMBL/GenBank/DDBJ whole genome shotgun (WGS) entry which is preliminary data.</text>
</comment>
<feature type="compositionally biased region" description="Acidic residues" evidence="1">
    <location>
        <begin position="54"/>
        <end position="69"/>
    </location>
</feature>
<feature type="region of interest" description="Disordered" evidence="1">
    <location>
        <begin position="272"/>
        <end position="400"/>
    </location>
</feature>
<dbReference type="AlphaFoldDB" id="A0A9D2QHC0"/>
<dbReference type="Pfam" id="PF08239">
    <property type="entry name" value="SH3_3"/>
    <property type="match status" value="1"/>
</dbReference>